<keyword evidence="9" id="KW-0472">Membrane</keyword>
<accession>A0ABW4FCL9</accession>
<evidence type="ECO:0000313" key="12">
    <source>
        <dbReference type="Proteomes" id="UP001597145"/>
    </source>
</evidence>
<evidence type="ECO:0000256" key="4">
    <source>
        <dbReference type="ARBA" id="ARBA00022741"/>
    </source>
</evidence>
<dbReference type="GO" id="GO:0004674">
    <property type="term" value="F:protein serine/threonine kinase activity"/>
    <property type="evidence" value="ECO:0007669"/>
    <property type="project" value="UniProtKB-EC"/>
</dbReference>
<feature type="region of interest" description="Disordered" evidence="8">
    <location>
        <begin position="293"/>
        <end position="351"/>
    </location>
</feature>
<dbReference type="PANTHER" id="PTHR43289:SF6">
    <property type="entry name" value="SERINE_THREONINE-PROTEIN KINASE NEKL-3"/>
    <property type="match status" value="1"/>
</dbReference>
<gene>
    <name evidence="11" type="ORF">ACFSCY_03180</name>
</gene>
<name>A0ABW4FCL9_9PSEU</name>
<evidence type="ECO:0000313" key="11">
    <source>
        <dbReference type="EMBL" id="MFD1528435.1"/>
    </source>
</evidence>
<keyword evidence="5 11" id="KW-0418">Kinase</keyword>
<evidence type="ECO:0000256" key="5">
    <source>
        <dbReference type="ARBA" id="ARBA00022777"/>
    </source>
</evidence>
<keyword evidence="12" id="KW-1185">Reference proteome</keyword>
<comment type="caution">
    <text evidence="11">The sequence shown here is derived from an EMBL/GenBank/DDBJ whole genome shotgun (WGS) entry which is preliminary data.</text>
</comment>
<keyword evidence="9" id="KW-0812">Transmembrane</keyword>
<dbReference type="Gene3D" id="3.30.200.20">
    <property type="entry name" value="Phosphorylase Kinase, domain 1"/>
    <property type="match status" value="1"/>
</dbReference>
<dbReference type="Gene3D" id="1.10.510.10">
    <property type="entry name" value="Transferase(Phosphotransferase) domain 1"/>
    <property type="match status" value="1"/>
</dbReference>
<evidence type="ECO:0000256" key="9">
    <source>
        <dbReference type="SAM" id="Phobius"/>
    </source>
</evidence>
<dbReference type="InterPro" id="IPR008271">
    <property type="entry name" value="Ser/Thr_kinase_AS"/>
</dbReference>
<keyword evidence="2" id="KW-0723">Serine/threonine-protein kinase</keyword>
<dbReference type="Pfam" id="PF00069">
    <property type="entry name" value="Pkinase"/>
    <property type="match status" value="1"/>
</dbReference>
<evidence type="ECO:0000256" key="6">
    <source>
        <dbReference type="ARBA" id="ARBA00022840"/>
    </source>
</evidence>
<feature type="region of interest" description="Disordered" evidence="8">
    <location>
        <begin position="233"/>
        <end position="252"/>
    </location>
</feature>
<dbReference type="InterPro" id="IPR000719">
    <property type="entry name" value="Prot_kinase_dom"/>
</dbReference>
<evidence type="ECO:0000259" key="10">
    <source>
        <dbReference type="PROSITE" id="PS50011"/>
    </source>
</evidence>
<evidence type="ECO:0000256" key="8">
    <source>
        <dbReference type="SAM" id="MobiDB-lite"/>
    </source>
</evidence>
<dbReference type="PROSITE" id="PS50011">
    <property type="entry name" value="PROTEIN_KINASE_DOM"/>
    <property type="match status" value="1"/>
</dbReference>
<feature type="domain" description="Protein kinase" evidence="10">
    <location>
        <begin position="9"/>
        <end position="283"/>
    </location>
</feature>
<dbReference type="EMBL" id="JBHUCP010000003">
    <property type="protein sequence ID" value="MFD1528435.1"/>
    <property type="molecule type" value="Genomic_DNA"/>
</dbReference>
<dbReference type="PANTHER" id="PTHR43289">
    <property type="entry name" value="MITOGEN-ACTIVATED PROTEIN KINASE KINASE KINASE 20-RELATED"/>
    <property type="match status" value="1"/>
</dbReference>
<feature type="compositionally biased region" description="Pro residues" evidence="8">
    <location>
        <begin position="300"/>
        <end position="315"/>
    </location>
</feature>
<dbReference type="EC" id="2.7.11.1" evidence="1"/>
<evidence type="ECO:0000256" key="2">
    <source>
        <dbReference type="ARBA" id="ARBA00022527"/>
    </source>
</evidence>
<keyword evidence="6 7" id="KW-0067">ATP-binding</keyword>
<feature type="binding site" evidence="7">
    <location>
        <position position="38"/>
    </location>
    <ligand>
        <name>ATP</name>
        <dbReference type="ChEBI" id="CHEBI:30616"/>
    </ligand>
</feature>
<organism evidence="11 12">
    <name type="scientific">Pseudonocardia aurantiaca</name>
    <dbReference type="NCBI Taxonomy" id="75290"/>
    <lineage>
        <taxon>Bacteria</taxon>
        <taxon>Bacillati</taxon>
        <taxon>Actinomycetota</taxon>
        <taxon>Actinomycetes</taxon>
        <taxon>Pseudonocardiales</taxon>
        <taxon>Pseudonocardiaceae</taxon>
        <taxon>Pseudonocardia</taxon>
    </lineage>
</organism>
<keyword evidence="3 11" id="KW-0808">Transferase</keyword>
<evidence type="ECO:0000256" key="3">
    <source>
        <dbReference type="ARBA" id="ARBA00022679"/>
    </source>
</evidence>
<keyword evidence="9" id="KW-1133">Transmembrane helix</keyword>
<dbReference type="RefSeq" id="WP_343969273.1">
    <property type="nucleotide sequence ID" value="NZ_BAAAJG010000001.1"/>
</dbReference>
<proteinExistence type="predicted"/>
<evidence type="ECO:0000256" key="7">
    <source>
        <dbReference type="PROSITE-ProRule" id="PRU10141"/>
    </source>
</evidence>
<dbReference type="SMART" id="SM00220">
    <property type="entry name" value="S_TKc"/>
    <property type="match status" value="1"/>
</dbReference>
<sequence length="483" mass="50457">MTQEAFGPYRIDRLLGRGGMGEVYRAHDSVTDRVVALKVLRANLSADEEYAARFRRECRSAARINEAHVVPIHGFGEIDGQLYLDMRLVEGVDLGAWLREYGPMPPDAAVAVIGQVAQALDAAHHHGLVHRDVKPSNMMLSNTDGSVVDPSTVFVSLLDFGIARPRTGAVGPEAAVLTRKGALPGSPSYIAPERLDGVEGDPRSDVYSLACVLYEALTAGPPFTGDLPALMGAHLHRPPPQPSTGRPGVPAGFDAVVATGMAKDPGERYPTVGELAASARSVLGITSPDTAVTVAAGGRRPPPPAPAPAPAPAQPPAGADGVTVRFGPGVATTSPTPPQPPGTRTRAPRRRARRSLGGVLGTVLVIVAAVLFYLLQRQPDELAVLEAAVAPAAEPGPACDVTVDVVGKVQTNGRAGTITYQWFRSDGESTAMLTQTVPDGTSTSDVHLLWTLSGTGRYAATATLRVLAPNPVEAAGGFTYDCR</sequence>
<feature type="transmembrane region" description="Helical" evidence="9">
    <location>
        <begin position="356"/>
        <end position="375"/>
    </location>
</feature>
<dbReference type="InterPro" id="IPR011009">
    <property type="entry name" value="Kinase-like_dom_sf"/>
</dbReference>
<dbReference type="CDD" id="cd14014">
    <property type="entry name" value="STKc_PknB_like"/>
    <property type="match status" value="1"/>
</dbReference>
<dbReference type="Proteomes" id="UP001597145">
    <property type="component" value="Unassembled WGS sequence"/>
</dbReference>
<protein>
    <recommendedName>
        <fullName evidence="1">non-specific serine/threonine protein kinase</fullName>
        <ecNumber evidence="1">2.7.11.1</ecNumber>
    </recommendedName>
</protein>
<keyword evidence="4 7" id="KW-0547">Nucleotide-binding</keyword>
<dbReference type="PROSITE" id="PS00108">
    <property type="entry name" value="PROTEIN_KINASE_ST"/>
    <property type="match status" value="1"/>
</dbReference>
<dbReference type="InterPro" id="IPR017441">
    <property type="entry name" value="Protein_kinase_ATP_BS"/>
</dbReference>
<reference evidence="12" key="1">
    <citation type="journal article" date="2019" name="Int. J. Syst. Evol. Microbiol.">
        <title>The Global Catalogue of Microorganisms (GCM) 10K type strain sequencing project: providing services to taxonomists for standard genome sequencing and annotation.</title>
        <authorList>
            <consortium name="The Broad Institute Genomics Platform"/>
            <consortium name="The Broad Institute Genome Sequencing Center for Infectious Disease"/>
            <person name="Wu L."/>
            <person name="Ma J."/>
        </authorList>
    </citation>
    <scope>NUCLEOTIDE SEQUENCE [LARGE SCALE GENOMIC DNA]</scope>
    <source>
        <strain evidence="12">JCM 12165</strain>
    </source>
</reference>
<evidence type="ECO:0000256" key="1">
    <source>
        <dbReference type="ARBA" id="ARBA00012513"/>
    </source>
</evidence>
<dbReference type="PROSITE" id="PS00107">
    <property type="entry name" value="PROTEIN_KINASE_ATP"/>
    <property type="match status" value="1"/>
</dbReference>
<dbReference type="SUPFAM" id="SSF56112">
    <property type="entry name" value="Protein kinase-like (PK-like)"/>
    <property type="match status" value="1"/>
</dbReference>